<gene>
    <name evidence="9" type="ORF">ABT384_15160</name>
</gene>
<evidence type="ECO:0000256" key="1">
    <source>
        <dbReference type="ARBA" id="ARBA00004651"/>
    </source>
</evidence>
<evidence type="ECO:0000256" key="3">
    <source>
        <dbReference type="ARBA" id="ARBA00022692"/>
    </source>
</evidence>
<comment type="caution">
    <text evidence="9">The sequence shown here is derived from an EMBL/GenBank/DDBJ whole genome shotgun (WGS) entry which is preliminary data.</text>
</comment>
<feature type="domain" description="MASE1" evidence="8">
    <location>
        <begin position="31"/>
        <end position="302"/>
    </location>
</feature>
<dbReference type="RefSeq" id="WP_190071128.1">
    <property type="nucleotide sequence ID" value="NZ_BNBM01000006.1"/>
</dbReference>
<feature type="transmembrane region" description="Helical" evidence="7">
    <location>
        <begin position="130"/>
        <end position="156"/>
    </location>
</feature>
<keyword evidence="2" id="KW-1003">Cell membrane</keyword>
<feature type="region of interest" description="Disordered" evidence="6">
    <location>
        <begin position="327"/>
        <end position="348"/>
    </location>
</feature>
<dbReference type="EMBL" id="JBEPFB010000006">
    <property type="protein sequence ID" value="MER7373977.1"/>
    <property type="molecule type" value="Genomic_DNA"/>
</dbReference>
<keyword evidence="10" id="KW-1185">Reference proteome</keyword>
<organism evidence="9 10">
    <name type="scientific">Streptomyces lanatus</name>
    <dbReference type="NCBI Taxonomy" id="66900"/>
    <lineage>
        <taxon>Bacteria</taxon>
        <taxon>Bacillati</taxon>
        <taxon>Actinomycetota</taxon>
        <taxon>Actinomycetes</taxon>
        <taxon>Kitasatosporales</taxon>
        <taxon>Streptomycetaceae</taxon>
        <taxon>Streptomyces</taxon>
    </lineage>
</organism>
<feature type="transmembrane region" description="Helical" evidence="7">
    <location>
        <begin position="57"/>
        <end position="74"/>
    </location>
</feature>
<protein>
    <submittedName>
        <fullName evidence="9">MASE1 domain-containing protein</fullName>
    </submittedName>
</protein>
<feature type="transmembrane region" description="Helical" evidence="7">
    <location>
        <begin position="247"/>
        <end position="263"/>
    </location>
</feature>
<feature type="transmembrane region" description="Helical" evidence="7">
    <location>
        <begin position="200"/>
        <end position="219"/>
    </location>
</feature>
<feature type="transmembrane region" description="Helical" evidence="7">
    <location>
        <begin position="168"/>
        <end position="188"/>
    </location>
</feature>
<proteinExistence type="predicted"/>
<evidence type="ECO:0000256" key="2">
    <source>
        <dbReference type="ARBA" id="ARBA00022475"/>
    </source>
</evidence>
<evidence type="ECO:0000256" key="6">
    <source>
        <dbReference type="SAM" id="MobiDB-lite"/>
    </source>
</evidence>
<feature type="transmembrane region" description="Helical" evidence="7">
    <location>
        <begin position="283"/>
        <end position="300"/>
    </location>
</feature>
<evidence type="ECO:0000259" key="8">
    <source>
        <dbReference type="Pfam" id="PF05231"/>
    </source>
</evidence>
<feature type="compositionally biased region" description="Basic and acidic residues" evidence="6">
    <location>
        <begin position="327"/>
        <end position="342"/>
    </location>
</feature>
<comment type="subcellular location">
    <subcellularLocation>
        <location evidence="1">Cell membrane</location>
        <topology evidence="1">Multi-pass membrane protein</topology>
    </subcellularLocation>
</comment>
<evidence type="ECO:0000313" key="10">
    <source>
        <dbReference type="Proteomes" id="UP001486207"/>
    </source>
</evidence>
<keyword evidence="5 7" id="KW-0472">Membrane</keyword>
<keyword evidence="4 7" id="KW-1133">Transmembrane helix</keyword>
<reference evidence="9 10" key="1">
    <citation type="submission" date="2024-06" db="EMBL/GenBank/DDBJ databases">
        <title>The Natural Products Discovery Center: Release of the First 8490 Sequenced Strains for Exploring Actinobacteria Biosynthetic Diversity.</title>
        <authorList>
            <person name="Kalkreuter E."/>
            <person name="Kautsar S.A."/>
            <person name="Yang D."/>
            <person name="Bader C.D."/>
            <person name="Teijaro C.N."/>
            <person name="Fluegel L."/>
            <person name="Davis C.M."/>
            <person name="Simpson J.R."/>
            <person name="Lauterbach L."/>
            <person name="Steele A.D."/>
            <person name="Gui C."/>
            <person name="Meng S."/>
            <person name="Li G."/>
            <person name="Viehrig K."/>
            <person name="Ye F."/>
            <person name="Su P."/>
            <person name="Kiefer A.F."/>
            <person name="Nichols A."/>
            <person name="Cepeda A.J."/>
            <person name="Yan W."/>
            <person name="Fan B."/>
            <person name="Jiang Y."/>
            <person name="Adhikari A."/>
            <person name="Zheng C.-J."/>
            <person name="Schuster L."/>
            <person name="Cowan T.M."/>
            <person name="Smanski M.J."/>
            <person name="Chevrette M.G."/>
            <person name="De Carvalho L.P.S."/>
            <person name="Shen B."/>
        </authorList>
    </citation>
    <scope>NUCLEOTIDE SEQUENCE [LARGE SCALE GENOMIC DNA]</scope>
    <source>
        <strain evidence="9 10">NPDC000155</strain>
    </source>
</reference>
<evidence type="ECO:0000256" key="7">
    <source>
        <dbReference type="SAM" id="Phobius"/>
    </source>
</evidence>
<evidence type="ECO:0000256" key="4">
    <source>
        <dbReference type="ARBA" id="ARBA00022989"/>
    </source>
</evidence>
<keyword evidence="3 7" id="KW-0812">Transmembrane</keyword>
<feature type="transmembrane region" description="Helical" evidence="7">
    <location>
        <begin position="94"/>
        <end position="118"/>
    </location>
</feature>
<evidence type="ECO:0000256" key="5">
    <source>
        <dbReference type="ARBA" id="ARBA00023136"/>
    </source>
</evidence>
<dbReference type="Proteomes" id="UP001486207">
    <property type="component" value="Unassembled WGS sequence"/>
</dbReference>
<dbReference type="InterPro" id="IPR007895">
    <property type="entry name" value="MASE1"/>
</dbReference>
<accession>A0ABV1XQU7</accession>
<feature type="transmembrane region" description="Helical" evidence="7">
    <location>
        <begin position="225"/>
        <end position="240"/>
    </location>
</feature>
<dbReference type="Pfam" id="PF05231">
    <property type="entry name" value="MASE1"/>
    <property type="match status" value="1"/>
</dbReference>
<evidence type="ECO:0000313" key="9">
    <source>
        <dbReference type="EMBL" id="MER7373977.1"/>
    </source>
</evidence>
<name>A0ABV1XQU7_9ACTN</name>
<sequence>MHALVGPQTPRKTDARRLRLRQQATDTLRLAVVIAAYYGSAKLGLEQQLVRGQVTPFWPPTGIALVALLLWGLRMWPGIAIGALIVNVPLGPSILPVLAIVAGNTIAPVCACLLLRRVGFRVALDRLQDALALVFLGALAGMVISATIGTGVLVASEALTAHDFWPTWSVWWTGDAMGVLVIAPLLLAARTLRRPHDVPVLRWVEAAVLLAGTAVASLIGTRSSLSLLFLVVPFLIWAAFRFQLPGAAPCALLTSLVAISAGADGTGPFSGQDLLAKMVTLQAFNGTVALTALLLSAAVTERNQTLRVLEESCERLTEALSRLLPDHTLDQRQVRPRPDRATPHPPAR</sequence>